<organism evidence="1 2">
    <name type="scientific">Candidatus Merdivicinus excrementipullorum</name>
    <dbReference type="NCBI Taxonomy" id="2840867"/>
    <lineage>
        <taxon>Bacteria</taxon>
        <taxon>Bacillati</taxon>
        <taxon>Bacillota</taxon>
        <taxon>Clostridia</taxon>
        <taxon>Eubacteriales</taxon>
        <taxon>Oscillospiraceae</taxon>
        <taxon>Oscillospiraceae incertae sedis</taxon>
        <taxon>Candidatus Merdivicinus</taxon>
    </lineage>
</organism>
<gene>
    <name evidence="1" type="ORF">IAB51_08890</name>
</gene>
<dbReference type="AlphaFoldDB" id="A0A9D1K041"/>
<sequence length="84" mass="9213">MDLNNPNVSKLLNMVGKKLGQDPKTLERDLAAGKFDSVLQNLSPKDAANFQRLVNNPSLAQQVINTPQAQQTLKSIIEGAQQKK</sequence>
<reference evidence="1" key="1">
    <citation type="submission" date="2020-10" db="EMBL/GenBank/DDBJ databases">
        <authorList>
            <person name="Gilroy R."/>
        </authorList>
    </citation>
    <scope>NUCLEOTIDE SEQUENCE</scope>
    <source>
        <strain evidence="1">CHK199-13235</strain>
    </source>
</reference>
<evidence type="ECO:0000313" key="2">
    <source>
        <dbReference type="Proteomes" id="UP000824002"/>
    </source>
</evidence>
<dbReference type="EMBL" id="DVJP01000058">
    <property type="protein sequence ID" value="HIS76910.1"/>
    <property type="molecule type" value="Genomic_DNA"/>
</dbReference>
<dbReference type="Proteomes" id="UP000824002">
    <property type="component" value="Unassembled WGS sequence"/>
</dbReference>
<proteinExistence type="predicted"/>
<name>A0A9D1K041_9FIRM</name>
<accession>A0A9D1K041</accession>
<comment type="caution">
    <text evidence="1">The sequence shown here is derived from an EMBL/GenBank/DDBJ whole genome shotgun (WGS) entry which is preliminary data.</text>
</comment>
<reference evidence="1" key="2">
    <citation type="journal article" date="2021" name="PeerJ">
        <title>Extensive microbial diversity within the chicken gut microbiome revealed by metagenomics and culture.</title>
        <authorList>
            <person name="Gilroy R."/>
            <person name="Ravi A."/>
            <person name="Getino M."/>
            <person name="Pursley I."/>
            <person name="Horton D.L."/>
            <person name="Alikhan N.F."/>
            <person name="Baker D."/>
            <person name="Gharbi K."/>
            <person name="Hall N."/>
            <person name="Watson M."/>
            <person name="Adriaenssens E.M."/>
            <person name="Foster-Nyarko E."/>
            <person name="Jarju S."/>
            <person name="Secka A."/>
            <person name="Antonio M."/>
            <person name="Oren A."/>
            <person name="Chaudhuri R.R."/>
            <person name="La Ragione R."/>
            <person name="Hildebrand F."/>
            <person name="Pallen M.J."/>
        </authorList>
    </citation>
    <scope>NUCLEOTIDE SEQUENCE</scope>
    <source>
        <strain evidence="1">CHK199-13235</strain>
    </source>
</reference>
<protein>
    <submittedName>
        <fullName evidence="1">Uncharacterized protein</fullName>
    </submittedName>
</protein>
<evidence type="ECO:0000313" key="1">
    <source>
        <dbReference type="EMBL" id="HIS76910.1"/>
    </source>
</evidence>